<dbReference type="Pfam" id="PF00892">
    <property type="entry name" value="EamA"/>
    <property type="match status" value="2"/>
</dbReference>
<dbReference type="PANTHER" id="PTHR32322">
    <property type="entry name" value="INNER MEMBRANE TRANSPORTER"/>
    <property type="match status" value="1"/>
</dbReference>
<name>A0A9X1YMD5_9BURK</name>
<evidence type="ECO:0000256" key="4">
    <source>
        <dbReference type="ARBA" id="ARBA00022989"/>
    </source>
</evidence>
<dbReference type="PANTHER" id="PTHR32322:SF2">
    <property type="entry name" value="EAMA DOMAIN-CONTAINING PROTEIN"/>
    <property type="match status" value="1"/>
</dbReference>
<keyword evidence="5 6" id="KW-0472">Membrane</keyword>
<keyword evidence="3 6" id="KW-0812">Transmembrane</keyword>
<dbReference type="Proteomes" id="UP001139353">
    <property type="component" value="Unassembled WGS sequence"/>
</dbReference>
<feature type="transmembrane region" description="Helical" evidence="6">
    <location>
        <begin position="120"/>
        <end position="139"/>
    </location>
</feature>
<evidence type="ECO:0000256" key="5">
    <source>
        <dbReference type="ARBA" id="ARBA00023136"/>
    </source>
</evidence>
<evidence type="ECO:0000259" key="7">
    <source>
        <dbReference type="Pfam" id="PF00892"/>
    </source>
</evidence>
<evidence type="ECO:0000313" key="9">
    <source>
        <dbReference type="Proteomes" id="UP001139353"/>
    </source>
</evidence>
<evidence type="ECO:0000313" key="8">
    <source>
        <dbReference type="EMBL" id="MCK9688661.1"/>
    </source>
</evidence>
<gene>
    <name evidence="8" type="ORF">LPC04_23365</name>
</gene>
<sequence length="306" mass="31904">MPTTALYAICILIWGTTWFAITAQIDVLAPSVGVALRFGLAAAVLFAACGLRRIPLRFPARVQALILAQGLAGFYASYVCVYEAERFVASGVVAVGYAASPLFGLALARVFLRTPMSARVALGGLAGIAGVVLIFWHEFTRLAASAQTLRGIVLTMVSVLLSSLSTIAASGYHRHGVRGWGPLAWAMAWGSAGALVHALVTGTPWGWSWRPGFVGSLVYLAMFGSILAFGAYYALVHRVGAAKAGYVGVLTPLVALVVSGVLENFLWTGLTVAGIALAILGNAIALWPAKRAPADAQESISTITGA</sequence>
<dbReference type="InterPro" id="IPR037185">
    <property type="entry name" value="EmrE-like"/>
</dbReference>
<evidence type="ECO:0000256" key="3">
    <source>
        <dbReference type="ARBA" id="ARBA00022692"/>
    </source>
</evidence>
<keyword evidence="4 6" id="KW-1133">Transmembrane helix</keyword>
<dbReference type="InterPro" id="IPR050638">
    <property type="entry name" value="AA-Vitamin_Transporters"/>
</dbReference>
<feature type="transmembrane region" description="Helical" evidence="6">
    <location>
        <begin position="213"/>
        <end position="235"/>
    </location>
</feature>
<feature type="domain" description="EamA" evidence="7">
    <location>
        <begin position="8"/>
        <end position="135"/>
    </location>
</feature>
<dbReference type="SUPFAM" id="SSF103481">
    <property type="entry name" value="Multidrug resistance efflux transporter EmrE"/>
    <property type="match status" value="2"/>
</dbReference>
<feature type="transmembrane region" description="Helical" evidence="6">
    <location>
        <begin position="244"/>
        <end position="262"/>
    </location>
</feature>
<feature type="transmembrane region" description="Helical" evidence="6">
    <location>
        <begin position="87"/>
        <end position="108"/>
    </location>
</feature>
<keyword evidence="9" id="KW-1185">Reference proteome</keyword>
<evidence type="ECO:0000256" key="6">
    <source>
        <dbReference type="SAM" id="Phobius"/>
    </source>
</evidence>
<comment type="subcellular location">
    <subcellularLocation>
        <location evidence="1">Membrane</location>
        <topology evidence="1">Multi-pass membrane protein</topology>
    </subcellularLocation>
</comment>
<dbReference type="InterPro" id="IPR000620">
    <property type="entry name" value="EamA_dom"/>
</dbReference>
<dbReference type="RefSeq" id="WP_275684706.1">
    <property type="nucleotide sequence ID" value="NZ_JAJLJH010000009.1"/>
</dbReference>
<feature type="transmembrane region" description="Helical" evidence="6">
    <location>
        <begin position="268"/>
        <end position="287"/>
    </location>
</feature>
<feature type="domain" description="EamA" evidence="7">
    <location>
        <begin position="150"/>
        <end position="285"/>
    </location>
</feature>
<comment type="similarity">
    <text evidence="2">Belongs to the EamA transporter family.</text>
</comment>
<feature type="transmembrane region" description="Helical" evidence="6">
    <location>
        <begin position="151"/>
        <end position="172"/>
    </location>
</feature>
<proteinExistence type="inferred from homology"/>
<comment type="caution">
    <text evidence="8">The sequence shown here is derived from an EMBL/GenBank/DDBJ whole genome shotgun (WGS) entry which is preliminary data.</text>
</comment>
<evidence type="ECO:0000256" key="2">
    <source>
        <dbReference type="ARBA" id="ARBA00007362"/>
    </source>
</evidence>
<dbReference type="AlphaFoldDB" id="A0A9X1YMD5"/>
<feature type="transmembrane region" description="Helical" evidence="6">
    <location>
        <begin position="32"/>
        <end position="51"/>
    </location>
</feature>
<reference evidence="8" key="1">
    <citation type="submission" date="2021-11" db="EMBL/GenBank/DDBJ databases">
        <title>BS-T2-15 a new species belonging to the Comamonadaceae family isolated from the soil of a French oak forest.</title>
        <authorList>
            <person name="Mieszkin S."/>
            <person name="Alain K."/>
        </authorList>
    </citation>
    <scope>NUCLEOTIDE SEQUENCE</scope>
    <source>
        <strain evidence="8">BS-T2-15</strain>
    </source>
</reference>
<feature type="transmembrane region" description="Helical" evidence="6">
    <location>
        <begin position="184"/>
        <end position="207"/>
    </location>
</feature>
<dbReference type="GO" id="GO:0016020">
    <property type="term" value="C:membrane"/>
    <property type="evidence" value="ECO:0007669"/>
    <property type="project" value="UniProtKB-SubCell"/>
</dbReference>
<accession>A0A9X1YMD5</accession>
<feature type="transmembrane region" description="Helical" evidence="6">
    <location>
        <begin position="63"/>
        <end position="81"/>
    </location>
</feature>
<dbReference type="EMBL" id="JAJLJH010000009">
    <property type="protein sequence ID" value="MCK9688661.1"/>
    <property type="molecule type" value="Genomic_DNA"/>
</dbReference>
<organism evidence="8 9">
    <name type="scientific">Scleromatobacter humisilvae</name>
    <dbReference type="NCBI Taxonomy" id="2897159"/>
    <lineage>
        <taxon>Bacteria</taxon>
        <taxon>Pseudomonadati</taxon>
        <taxon>Pseudomonadota</taxon>
        <taxon>Betaproteobacteria</taxon>
        <taxon>Burkholderiales</taxon>
        <taxon>Sphaerotilaceae</taxon>
        <taxon>Scleromatobacter</taxon>
    </lineage>
</organism>
<protein>
    <submittedName>
        <fullName evidence="8">DMT family transporter</fullName>
    </submittedName>
</protein>
<evidence type="ECO:0000256" key="1">
    <source>
        <dbReference type="ARBA" id="ARBA00004141"/>
    </source>
</evidence>